<dbReference type="EMBL" id="CAIX01001118">
    <property type="protein sequence ID" value="CCI50769.1"/>
    <property type="molecule type" value="Genomic_DNA"/>
</dbReference>
<dbReference type="GO" id="GO:0000428">
    <property type="term" value="C:DNA-directed RNA polymerase complex"/>
    <property type="evidence" value="ECO:0007669"/>
    <property type="project" value="UniProtKB-KW"/>
</dbReference>
<keyword evidence="3" id="KW-0240">DNA-directed RNA polymerase</keyword>
<evidence type="ECO:0000256" key="2">
    <source>
        <dbReference type="ARBA" id="ARBA00009430"/>
    </source>
</evidence>
<dbReference type="PANTHER" id="PTHR14440">
    <property type="entry name" value="DNA-DIRECTED RNA POLYMERASE I SUBUNIT RPA49"/>
    <property type="match status" value="1"/>
</dbReference>
<evidence type="ECO:0000313" key="7">
    <source>
        <dbReference type="EMBL" id="CCI50769.1"/>
    </source>
</evidence>
<evidence type="ECO:0000256" key="3">
    <source>
        <dbReference type="ARBA" id="ARBA00022478"/>
    </source>
</evidence>
<dbReference type="InParanoid" id="A0A024GVQ5"/>
<dbReference type="STRING" id="65357.A0A024GVQ5"/>
<evidence type="ECO:0000256" key="4">
    <source>
        <dbReference type="ARBA" id="ARBA00023163"/>
    </source>
</evidence>
<dbReference type="GO" id="GO:0005730">
    <property type="term" value="C:nucleolus"/>
    <property type="evidence" value="ECO:0007669"/>
    <property type="project" value="UniProtKB-SubCell"/>
</dbReference>
<evidence type="ECO:0000256" key="5">
    <source>
        <dbReference type="ARBA" id="ARBA00023242"/>
    </source>
</evidence>
<dbReference type="OrthoDB" id="532500at2759"/>
<dbReference type="GO" id="GO:0003677">
    <property type="term" value="F:DNA binding"/>
    <property type="evidence" value="ECO:0007669"/>
    <property type="project" value="InterPro"/>
</dbReference>
<organism evidence="7 8">
    <name type="scientific">Albugo candida</name>
    <dbReference type="NCBI Taxonomy" id="65357"/>
    <lineage>
        <taxon>Eukaryota</taxon>
        <taxon>Sar</taxon>
        <taxon>Stramenopiles</taxon>
        <taxon>Oomycota</taxon>
        <taxon>Peronosporomycetes</taxon>
        <taxon>Albuginales</taxon>
        <taxon>Albuginaceae</taxon>
        <taxon>Albugo</taxon>
    </lineage>
</organism>
<accession>A0A024GVQ5</accession>
<evidence type="ECO:0000256" key="1">
    <source>
        <dbReference type="ARBA" id="ARBA00004604"/>
    </source>
</evidence>
<proteinExistence type="inferred from homology"/>
<dbReference type="GO" id="GO:0006351">
    <property type="term" value="P:DNA-templated transcription"/>
    <property type="evidence" value="ECO:0007669"/>
    <property type="project" value="InterPro"/>
</dbReference>
<dbReference type="AlphaFoldDB" id="A0A024GVQ5"/>
<feature type="compositionally biased region" description="Basic and acidic residues" evidence="6">
    <location>
        <begin position="121"/>
        <end position="133"/>
    </location>
</feature>
<evidence type="ECO:0000313" key="8">
    <source>
        <dbReference type="Proteomes" id="UP000053237"/>
    </source>
</evidence>
<reference evidence="7 8" key="1">
    <citation type="submission" date="2012-05" db="EMBL/GenBank/DDBJ databases">
        <title>Recombination and specialization in a pathogen metapopulation.</title>
        <authorList>
            <person name="Gardiner A."/>
            <person name="Kemen E."/>
            <person name="Schultz-Larsen T."/>
            <person name="MacLean D."/>
            <person name="Van Oosterhout C."/>
            <person name="Jones J.D.G."/>
        </authorList>
    </citation>
    <scope>NUCLEOTIDE SEQUENCE [LARGE SCALE GENOMIC DNA]</scope>
    <source>
        <strain evidence="7 8">Ac Nc2</strain>
    </source>
</reference>
<sequence>MGRQRVRLHYDTKDDDVAPFLATFRGGPLPPTEDLSKFGFQMYQHVNKKQRLVVASTDRVAYQAANFGYMSNLNDSANYVLGVFDKTTKSVRLIDVPQVYVMQQTIKNINDQQDSEDETEDLQKTKETREKRRQELVDKFGSKKSQRIVKSRMENRLQAENVSGGQAIASTLHMRIQEAEQKAPTALNANQLNALLPPCNMDATVPEKVYALSNILDHANIESLKVKAHEYEKVLSSNIASGINSERFGIFATRDSYTIQHYIDSIN</sequence>
<comment type="subcellular location">
    <subcellularLocation>
        <location evidence="1">Nucleus</location>
        <location evidence="1">Nucleolus</location>
    </subcellularLocation>
</comment>
<comment type="caution">
    <text evidence="7">The sequence shown here is derived from an EMBL/GenBank/DDBJ whole genome shotgun (WGS) entry which is preliminary data.</text>
</comment>
<dbReference type="InterPro" id="IPR009668">
    <property type="entry name" value="RNA_pol-assoc_fac_A49-like"/>
</dbReference>
<dbReference type="Pfam" id="PF06870">
    <property type="entry name" value="RNA_pol_I_A49"/>
    <property type="match status" value="1"/>
</dbReference>
<dbReference type="Proteomes" id="UP000053237">
    <property type="component" value="Unassembled WGS sequence"/>
</dbReference>
<keyword evidence="8" id="KW-1185">Reference proteome</keyword>
<evidence type="ECO:0000256" key="6">
    <source>
        <dbReference type="SAM" id="MobiDB-lite"/>
    </source>
</evidence>
<gene>
    <name evidence="7" type="ORF">BN9_130210</name>
</gene>
<name>A0A024GVQ5_9STRA</name>
<keyword evidence="5" id="KW-0539">Nucleus</keyword>
<protein>
    <submittedName>
        <fullName evidence="7">Uncharacterized protein</fullName>
    </submittedName>
</protein>
<comment type="similarity">
    <text evidence="2">Belongs to the eukaryotic RPA49/POLR1E RNA polymerase subunit family.</text>
</comment>
<keyword evidence="4" id="KW-0804">Transcription</keyword>
<feature type="region of interest" description="Disordered" evidence="6">
    <location>
        <begin position="111"/>
        <end position="133"/>
    </location>
</feature>